<comment type="subcellular location">
    <subcellularLocation>
        <location evidence="1">Membrane</location>
    </subcellularLocation>
</comment>
<feature type="transmembrane region" description="Helical" evidence="7">
    <location>
        <begin position="757"/>
        <end position="777"/>
    </location>
</feature>
<reference evidence="10" key="1">
    <citation type="submission" date="2019-02" db="EMBL/GenBank/DDBJ databases">
        <authorList>
            <person name="Gruber-Vodicka R. H."/>
            <person name="Seah K. B. B."/>
        </authorList>
    </citation>
    <scope>NUCLEOTIDE SEQUENCE</scope>
    <source>
        <strain evidence="10">BECK_BZ131</strain>
    </source>
</reference>
<evidence type="ECO:0000259" key="8">
    <source>
        <dbReference type="Pfam" id="PF00924"/>
    </source>
</evidence>
<gene>
    <name evidence="10" type="ORF">BECKFW1821C_GA0114237_10384</name>
</gene>
<dbReference type="SUPFAM" id="SSF53822">
    <property type="entry name" value="Periplasmic binding protein-like I"/>
    <property type="match status" value="1"/>
</dbReference>
<evidence type="ECO:0000313" key="10">
    <source>
        <dbReference type="EMBL" id="VFJ72815.1"/>
    </source>
</evidence>
<dbReference type="InterPro" id="IPR006685">
    <property type="entry name" value="MscS_channel_2nd"/>
</dbReference>
<protein>
    <submittedName>
        <fullName evidence="10">Branched-chain amino acid transport system substrate-binding protein</fullName>
    </submittedName>
</protein>
<dbReference type="InterPro" id="IPR028081">
    <property type="entry name" value="Leu-bd"/>
</dbReference>
<name>A0A450TV18_9GAMM</name>
<dbReference type="Pfam" id="PF00924">
    <property type="entry name" value="MS_channel_2nd"/>
    <property type="match status" value="1"/>
</dbReference>
<dbReference type="SUPFAM" id="SSF50182">
    <property type="entry name" value="Sm-like ribonucleoproteins"/>
    <property type="match status" value="1"/>
</dbReference>
<dbReference type="Pfam" id="PF13458">
    <property type="entry name" value="Peripla_BP_6"/>
    <property type="match status" value="1"/>
</dbReference>
<evidence type="ECO:0000256" key="4">
    <source>
        <dbReference type="ARBA" id="ARBA00022729"/>
    </source>
</evidence>
<dbReference type="InterPro" id="IPR028082">
    <property type="entry name" value="Peripla_BP_I"/>
</dbReference>
<dbReference type="GO" id="GO:0016020">
    <property type="term" value="C:membrane"/>
    <property type="evidence" value="ECO:0007669"/>
    <property type="project" value="UniProtKB-SubCell"/>
</dbReference>
<organism evidence="10">
    <name type="scientific">Candidatus Kentrum sp. FW</name>
    <dbReference type="NCBI Taxonomy" id="2126338"/>
    <lineage>
        <taxon>Bacteria</taxon>
        <taxon>Pseudomonadati</taxon>
        <taxon>Pseudomonadota</taxon>
        <taxon>Gammaproteobacteria</taxon>
        <taxon>Candidatus Kentrum</taxon>
    </lineage>
</organism>
<feature type="domain" description="Leucine-binding protein" evidence="9">
    <location>
        <begin position="104"/>
        <end position="457"/>
    </location>
</feature>
<comment type="similarity">
    <text evidence="2">Belongs to the leucine-binding protein family.</text>
</comment>
<keyword evidence="4" id="KW-0732">Signal</keyword>
<evidence type="ECO:0000256" key="2">
    <source>
        <dbReference type="ARBA" id="ARBA00010062"/>
    </source>
</evidence>
<dbReference type="Gene3D" id="2.30.30.60">
    <property type="match status" value="1"/>
</dbReference>
<dbReference type="Gene3D" id="1.10.287.1260">
    <property type="match status" value="1"/>
</dbReference>
<evidence type="ECO:0000256" key="5">
    <source>
        <dbReference type="ARBA" id="ARBA00022989"/>
    </source>
</evidence>
<feature type="transmembrane region" description="Helical" evidence="7">
    <location>
        <begin position="728"/>
        <end position="745"/>
    </location>
</feature>
<dbReference type="InterPro" id="IPR010920">
    <property type="entry name" value="LSM_dom_sf"/>
</dbReference>
<evidence type="ECO:0000256" key="7">
    <source>
        <dbReference type="SAM" id="Phobius"/>
    </source>
</evidence>
<dbReference type="AlphaFoldDB" id="A0A450TV18"/>
<keyword evidence="3 7" id="KW-0812">Transmembrane</keyword>
<feature type="transmembrane region" description="Helical" evidence="7">
    <location>
        <begin position="831"/>
        <end position="852"/>
    </location>
</feature>
<dbReference type="Gene3D" id="3.40.50.2300">
    <property type="match status" value="2"/>
</dbReference>
<dbReference type="PANTHER" id="PTHR47151:SF2">
    <property type="entry name" value="AMINO ACID BINDING PROTEIN"/>
    <property type="match status" value="1"/>
</dbReference>
<dbReference type="InterPro" id="IPR023408">
    <property type="entry name" value="MscS_beta-dom_sf"/>
</dbReference>
<accession>A0A450TV18</accession>
<keyword evidence="5 7" id="KW-1133">Transmembrane helix</keyword>
<dbReference type="GO" id="GO:0008381">
    <property type="term" value="F:mechanosensitive monoatomic ion channel activity"/>
    <property type="evidence" value="ECO:0007669"/>
    <property type="project" value="UniProtKB-ARBA"/>
</dbReference>
<keyword evidence="6 7" id="KW-0472">Membrane</keyword>
<dbReference type="PANTHER" id="PTHR47151">
    <property type="entry name" value="LEU/ILE/VAL-BINDING ABC TRANSPORTER SUBUNIT"/>
    <property type="match status" value="1"/>
</dbReference>
<sequence>MSGMILPPVIEKILRILIMAIRWEGGRDKARGGALDFRVFGCITAFLFCYVLSPVVTAASEEWGVIGGDSIPLGICSYPAGFSKEDLGDSIVLAVAAPLKTEKGKEILRGTVLRIEEFNRAREIPGKNIVLLKCDDGMDPRDAKSEEEIRKQRRWKEVANRIAESEALVVIGHRSSNASIAAGEVYKERRVPAITGTAQADEVTKGNPWYFRTISQASRYLENMVHYANKVLGYKRLGIIYIDSPLGRSLRGSFDHALRNHGIENVGIWRLPTQAIERDEDIPHIIRGLGTRDPDVVFLAVDDENAIPILKAIKEEGMDIPILGSVNISKSSFPLLFKDLPKEEQKPGYYTDGILAPAYFMFDVAGRNADEFVNRYEERFPGYRADISAISTYDAAGLAIEAIKMTYVNGDNKEERRANIGNYISGLNKDTGNFYEGAMGKAFFDEDGNSITDVPIAFLSNREVISAPIQIAKIVDPKKLDFLEKELANNRFDETGSHVFKVSSENDTEFFNRVNAVYSGVKIKRISNIDAEDLTYDLDVYLWFRFNEDPELDVISTKKQGEKPKEKYLGNIEFINALGDVEVIKEESIPPGDRVGELGYSLYRVKGRFRALFDPEFYAYGERTLELNFRHKKLPRERLIFVQDILSAYKQGKDPLDIKKLKQQILNPSAGWEIREITHHLDIMDAPTLGNPELFGKKSHEVEFSRHNSSIIIKRAGISIMGISPSNFLLHLMALILISTVLFVLEIKHRKYSKRSWFSNPIIYITSLIFAEIVLVNWNSDSMNLSYLNFITKTMDILWWVVLGRVLGFAANIFIFAPLEGTTGRKIPTIIPRMTAFTIYLFMFFGVTAFVFDYEITSLLATSGLLAMIIGLAIQTNLSNIFSGIAINLERPFRIGDWVKIGGFDEGKVINVTWRSVRIRTPDNRIISIPNSTAAGTIAHNFTPAPEEERREEFGKREDKKFVLGFTVHAYPEKDPEEVKKTLQGAVEKIANNDQGILLEPKPVIKFLGIREHSAGGYAGEYNIMVSIEDYEKKKAYIDDIWCEIWGRLNRAGYLHSAPAG</sequence>
<feature type="transmembrane region" description="Helical" evidence="7">
    <location>
        <begin position="797"/>
        <end position="819"/>
    </location>
</feature>
<evidence type="ECO:0000256" key="1">
    <source>
        <dbReference type="ARBA" id="ARBA00004370"/>
    </source>
</evidence>
<evidence type="ECO:0000256" key="3">
    <source>
        <dbReference type="ARBA" id="ARBA00022692"/>
    </source>
</evidence>
<proteinExistence type="inferred from homology"/>
<feature type="domain" description="Mechanosensitive ion channel MscS" evidence="8">
    <location>
        <begin position="878"/>
        <end position="943"/>
    </location>
</feature>
<feature type="transmembrane region" description="Helical" evidence="7">
    <location>
        <begin position="864"/>
        <end position="887"/>
    </location>
</feature>
<evidence type="ECO:0000256" key="6">
    <source>
        <dbReference type="ARBA" id="ARBA00023136"/>
    </source>
</evidence>
<dbReference type="EMBL" id="CAADFE010000038">
    <property type="protein sequence ID" value="VFJ72815.1"/>
    <property type="molecule type" value="Genomic_DNA"/>
</dbReference>
<evidence type="ECO:0000259" key="9">
    <source>
        <dbReference type="Pfam" id="PF13458"/>
    </source>
</evidence>